<dbReference type="Pfam" id="PF05598">
    <property type="entry name" value="DUF772"/>
    <property type="match status" value="1"/>
</dbReference>
<reference evidence="2 3" key="1">
    <citation type="submission" date="2018-05" db="EMBL/GenBank/DDBJ databases">
        <title>Leucothrix arctica sp. nov., isolated from Arctic seawater.</title>
        <authorList>
            <person name="Choi A."/>
            <person name="Baek K."/>
        </authorList>
    </citation>
    <scope>NUCLEOTIDE SEQUENCE [LARGE SCALE GENOMIC DNA]</scope>
    <source>
        <strain evidence="2 3">IMCC9719</strain>
    </source>
</reference>
<dbReference type="EMBL" id="QGKL01000041">
    <property type="protein sequence ID" value="PWQ94094.1"/>
    <property type="molecule type" value="Genomic_DNA"/>
</dbReference>
<proteinExistence type="predicted"/>
<dbReference type="RefSeq" id="WP_109824686.1">
    <property type="nucleotide sequence ID" value="NZ_QGKL01000041.1"/>
</dbReference>
<dbReference type="Proteomes" id="UP000245506">
    <property type="component" value="Unassembled WGS sequence"/>
</dbReference>
<sequence>MRLDSNHQLYKLSKRVDWPYLESELSHFFKDNNGAQHRFMAGMVYLKDVSKMSSNEAIQQWGKCPYWRYLCGGSEAVETTEYPYSPQLLDVWTRSLEGEGYEVLINALIRLPSRALLETAH</sequence>
<evidence type="ECO:0000259" key="1">
    <source>
        <dbReference type="Pfam" id="PF05598"/>
    </source>
</evidence>
<organism evidence="2 3">
    <name type="scientific">Leucothrix arctica</name>
    <dbReference type="NCBI Taxonomy" id="1481894"/>
    <lineage>
        <taxon>Bacteria</taxon>
        <taxon>Pseudomonadati</taxon>
        <taxon>Pseudomonadota</taxon>
        <taxon>Gammaproteobacteria</taxon>
        <taxon>Thiotrichales</taxon>
        <taxon>Thiotrichaceae</taxon>
        <taxon>Leucothrix</taxon>
    </lineage>
</organism>
<dbReference type="OrthoDB" id="5625049at2"/>
<feature type="domain" description="Transposase InsH N-terminal" evidence="1">
    <location>
        <begin position="3"/>
        <end position="72"/>
    </location>
</feature>
<gene>
    <name evidence="2" type="ORF">DKT75_16270</name>
</gene>
<evidence type="ECO:0000313" key="2">
    <source>
        <dbReference type="EMBL" id="PWQ94094.1"/>
    </source>
</evidence>
<protein>
    <recommendedName>
        <fullName evidence="1">Transposase InsH N-terminal domain-containing protein</fullName>
    </recommendedName>
</protein>
<dbReference type="InterPro" id="IPR008490">
    <property type="entry name" value="Transposase_InsH_N"/>
</dbReference>
<accession>A0A317C655</accession>
<dbReference type="PANTHER" id="PTHR33803">
    <property type="entry name" value="IS1478 TRANSPOSASE"/>
    <property type="match status" value="1"/>
</dbReference>
<dbReference type="PANTHER" id="PTHR33803:SF3">
    <property type="entry name" value="BLL1974 PROTEIN"/>
    <property type="match status" value="1"/>
</dbReference>
<evidence type="ECO:0000313" key="3">
    <source>
        <dbReference type="Proteomes" id="UP000245506"/>
    </source>
</evidence>
<comment type="caution">
    <text evidence="2">The sequence shown here is derived from an EMBL/GenBank/DDBJ whole genome shotgun (WGS) entry which is preliminary data.</text>
</comment>
<name>A0A317C655_9GAMM</name>
<keyword evidence="3" id="KW-1185">Reference proteome</keyword>
<dbReference type="AlphaFoldDB" id="A0A317C655"/>